<name>A0A1I6CQK3_9FIRM</name>
<dbReference type="InterPro" id="IPR050965">
    <property type="entry name" value="UPF0336/Enoyl-CoA_hydratase"/>
</dbReference>
<accession>A0A1I6CQK3</accession>
<reference evidence="4" key="1">
    <citation type="submission" date="2016-10" db="EMBL/GenBank/DDBJ databases">
        <authorList>
            <person name="Varghese N."/>
            <person name="Submissions S."/>
        </authorList>
    </citation>
    <scope>NUCLEOTIDE SEQUENCE [LARGE SCALE GENOMIC DNA]</scope>
    <source>
        <strain evidence="4">DSM 3669</strain>
    </source>
</reference>
<evidence type="ECO:0000313" key="3">
    <source>
        <dbReference type="EMBL" id="SFQ95476.1"/>
    </source>
</evidence>
<sequence length="136" mass="14935">MSRYDSIKVGDKASFTKTITETDITLYGAVSGDFNPVHFNSVYAEKTMFKNRIAHGMLTAGLISAILGMQLPGPGTIYLSQSLSFRSPVFIGDTITAQVEVLEKEDEKKQIKLSTVCKNQNDKKVIVGEAIVMLKD</sequence>
<dbReference type="Proteomes" id="UP000199584">
    <property type="component" value="Unassembled WGS sequence"/>
</dbReference>
<gene>
    <name evidence="3" type="ORF">SAMN05660706_101200</name>
</gene>
<evidence type="ECO:0000256" key="1">
    <source>
        <dbReference type="ARBA" id="ARBA00023239"/>
    </source>
</evidence>
<dbReference type="InterPro" id="IPR002539">
    <property type="entry name" value="MaoC-like_dom"/>
</dbReference>
<dbReference type="InterPro" id="IPR029069">
    <property type="entry name" value="HotDog_dom_sf"/>
</dbReference>
<keyword evidence="1" id="KW-0456">Lyase</keyword>
<proteinExistence type="predicted"/>
<dbReference type="AlphaFoldDB" id="A0A1I6CQK3"/>
<dbReference type="RefSeq" id="WP_245779583.1">
    <property type="nucleotide sequence ID" value="NZ_FOYM01000001.1"/>
</dbReference>
<protein>
    <submittedName>
        <fullName evidence="3">3-hydroxybutyryl-CoA dehydratase</fullName>
    </submittedName>
</protein>
<feature type="domain" description="MaoC-like" evidence="2">
    <location>
        <begin position="16"/>
        <end position="113"/>
    </location>
</feature>
<dbReference type="PANTHER" id="PTHR43437">
    <property type="entry name" value="HYDROXYACYL-THIOESTER DEHYDRATASE TYPE 2, MITOCHONDRIAL-RELATED"/>
    <property type="match status" value="1"/>
</dbReference>
<organism evidence="3 4">
    <name type="scientific">Desulfoscipio geothermicus DSM 3669</name>
    <dbReference type="NCBI Taxonomy" id="1121426"/>
    <lineage>
        <taxon>Bacteria</taxon>
        <taxon>Bacillati</taxon>
        <taxon>Bacillota</taxon>
        <taxon>Clostridia</taxon>
        <taxon>Eubacteriales</taxon>
        <taxon>Desulfallaceae</taxon>
        <taxon>Desulfoscipio</taxon>
    </lineage>
</organism>
<dbReference type="CDD" id="cd03449">
    <property type="entry name" value="R_hydratase"/>
    <property type="match status" value="1"/>
</dbReference>
<dbReference type="PANTHER" id="PTHR43437:SF3">
    <property type="entry name" value="HYDROXYACYL-THIOESTER DEHYDRATASE TYPE 2, MITOCHONDRIAL"/>
    <property type="match status" value="1"/>
</dbReference>
<dbReference type="GO" id="GO:0019171">
    <property type="term" value="F:(3R)-hydroxyacyl-[acyl-carrier-protein] dehydratase activity"/>
    <property type="evidence" value="ECO:0007669"/>
    <property type="project" value="TreeGrafter"/>
</dbReference>
<evidence type="ECO:0000313" key="4">
    <source>
        <dbReference type="Proteomes" id="UP000199584"/>
    </source>
</evidence>
<keyword evidence="4" id="KW-1185">Reference proteome</keyword>
<dbReference type="GO" id="GO:0006633">
    <property type="term" value="P:fatty acid biosynthetic process"/>
    <property type="evidence" value="ECO:0007669"/>
    <property type="project" value="TreeGrafter"/>
</dbReference>
<dbReference type="FunFam" id="3.10.129.10:FF:000042">
    <property type="entry name" value="MaoC domain protein dehydratase"/>
    <property type="match status" value="1"/>
</dbReference>
<dbReference type="Gene3D" id="3.10.129.10">
    <property type="entry name" value="Hotdog Thioesterase"/>
    <property type="match status" value="1"/>
</dbReference>
<dbReference type="SUPFAM" id="SSF54637">
    <property type="entry name" value="Thioesterase/thiol ester dehydrase-isomerase"/>
    <property type="match status" value="1"/>
</dbReference>
<dbReference type="EMBL" id="FOYM01000001">
    <property type="protein sequence ID" value="SFQ95476.1"/>
    <property type="molecule type" value="Genomic_DNA"/>
</dbReference>
<evidence type="ECO:0000259" key="2">
    <source>
        <dbReference type="Pfam" id="PF01575"/>
    </source>
</evidence>
<dbReference type="STRING" id="39060.SAMN05660706_101200"/>
<dbReference type="Pfam" id="PF01575">
    <property type="entry name" value="MaoC_dehydratas"/>
    <property type="match status" value="1"/>
</dbReference>